<feature type="region of interest" description="Disordered" evidence="1">
    <location>
        <begin position="100"/>
        <end position="119"/>
    </location>
</feature>
<evidence type="ECO:0000313" key="3">
    <source>
        <dbReference type="Proteomes" id="UP001500620"/>
    </source>
</evidence>
<proteinExistence type="predicted"/>
<protein>
    <submittedName>
        <fullName evidence="2">Uncharacterized protein</fullName>
    </submittedName>
</protein>
<feature type="compositionally biased region" description="Basic and acidic residues" evidence="1">
    <location>
        <begin position="108"/>
        <end position="119"/>
    </location>
</feature>
<gene>
    <name evidence="2" type="ORF">GCM10022255_075410</name>
</gene>
<reference evidence="3" key="1">
    <citation type="journal article" date="2019" name="Int. J. Syst. Evol. Microbiol.">
        <title>The Global Catalogue of Microorganisms (GCM) 10K type strain sequencing project: providing services to taxonomists for standard genome sequencing and annotation.</title>
        <authorList>
            <consortium name="The Broad Institute Genomics Platform"/>
            <consortium name="The Broad Institute Genome Sequencing Center for Infectious Disease"/>
            <person name="Wu L."/>
            <person name="Ma J."/>
        </authorList>
    </citation>
    <scope>NUCLEOTIDE SEQUENCE [LARGE SCALE GENOMIC DNA]</scope>
    <source>
        <strain evidence="3">JCM 17441</strain>
    </source>
</reference>
<dbReference type="Proteomes" id="UP001500620">
    <property type="component" value="Unassembled WGS sequence"/>
</dbReference>
<name>A0ABP8DK18_9ACTN</name>
<evidence type="ECO:0000313" key="2">
    <source>
        <dbReference type="EMBL" id="GAA4257671.1"/>
    </source>
</evidence>
<keyword evidence="3" id="KW-1185">Reference proteome</keyword>
<evidence type="ECO:0000256" key="1">
    <source>
        <dbReference type="SAM" id="MobiDB-lite"/>
    </source>
</evidence>
<sequence>MPLEVPPVTGSVELLGEAVVWLGEAEERLGEADIECERDGDIDGDFDGVFVRVLVGHGFGLCQRSSGWTDVVGVSAAGAPLLADQAARAPGPTMIAAAQPAAASENLRTARDTRPPSIL</sequence>
<comment type="caution">
    <text evidence="2">The sequence shown here is derived from an EMBL/GenBank/DDBJ whole genome shotgun (WGS) entry which is preliminary data.</text>
</comment>
<accession>A0ABP8DK18</accession>
<organism evidence="2 3">
    <name type="scientific">Dactylosporangium darangshiense</name>
    <dbReference type="NCBI Taxonomy" id="579108"/>
    <lineage>
        <taxon>Bacteria</taxon>
        <taxon>Bacillati</taxon>
        <taxon>Actinomycetota</taxon>
        <taxon>Actinomycetes</taxon>
        <taxon>Micromonosporales</taxon>
        <taxon>Micromonosporaceae</taxon>
        <taxon>Dactylosporangium</taxon>
    </lineage>
</organism>
<dbReference type="EMBL" id="BAABAT010000028">
    <property type="protein sequence ID" value="GAA4257671.1"/>
    <property type="molecule type" value="Genomic_DNA"/>
</dbReference>